<evidence type="ECO:0000259" key="5">
    <source>
        <dbReference type="PROSITE" id="PS50931"/>
    </source>
</evidence>
<comment type="similarity">
    <text evidence="1">Belongs to the LysR transcriptional regulatory family.</text>
</comment>
<evidence type="ECO:0000256" key="3">
    <source>
        <dbReference type="ARBA" id="ARBA00023125"/>
    </source>
</evidence>
<organism evidence="6 7">
    <name type="scientific">Polaromonas jejuensis</name>
    <dbReference type="NCBI Taxonomy" id="457502"/>
    <lineage>
        <taxon>Bacteria</taxon>
        <taxon>Pseudomonadati</taxon>
        <taxon>Pseudomonadota</taxon>
        <taxon>Betaproteobacteria</taxon>
        <taxon>Burkholderiales</taxon>
        <taxon>Comamonadaceae</taxon>
        <taxon>Polaromonas</taxon>
    </lineage>
</organism>
<dbReference type="Pfam" id="PF00126">
    <property type="entry name" value="HTH_1"/>
    <property type="match status" value="1"/>
</dbReference>
<reference evidence="7" key="1">
    <citation type="journal article" date="2019" name="Int. J. Syst. Evol. Microbiol.">
        <title>The Global Catalogue of Microorganisms (GCM) 10K type strain sequencing project: providing services to taxonomists for standard genome sequencing and annotation.</title>
        <authorList>
            <consortium name="The Broad Institute Genomics Platform"/>
            <consortium name="The Broad Institute Genome Sequencing Center for Infectious Disease"/>
            <person name="Wu L."/>
            <person name="Ma J."/>
        </authorList>
    </citation>
    <scope>NUCLEOTIDE SEQUENCE [LARGE SCALE GENOMIC DNA]</scope>
    <source>
        <strain evidence="7">CGMCC 4.7277</strain>
    </source>
</reference>
<evidence type="ECO:0000256" key="2">
    <source>
        <dbReference type="ARBA" id="ARBA00023015"/>
    </source>
</evidence>
<feature type="domain" description="HTH lysR-type" evidence="5">
    <location>
        <begin position="4"/>
        <end position="61"/>
    </location>
</feature>
<evidence type="ECO:0000313" key="7">
    <source>
        <dbReference type="Proteomes" id="UP001596084"/>
    </source>
</evidence>
<evidence type="ECO:0000313" key="6">
    <source>
        <dbReference type="EMBL" id="MFC5523089.1"/>
    </source>
</evidence>
<proteinExistence type="inferred from homology"/>
<dbReference type="SUPFAM" id="SSF53850">
    <property type="entry name" value="Periplasmic binding protein-like II"/>
    <property type="match status" value="1"/>
</dbReference>
<comment type="caution">
    <text evidence="6">The sequence shown here is derived from an EMBL/GenBank/DDBJ whole genome shotgun (WGS) entry which is preliminary data.</text>
</comment>
<dbReference type="Proteomes" id="UP001596084">
    <property type="component" value="Unassembled WGS sequence"/>
</dbReference>
<dbReference type="PROSITE" id="PS50931">
    <property type="entry name" value="HTH_LYSR"/>
    <property type="match status" value="1"/>
</dbReference>
<dbReference type="InterPro" id="IPR036388">
    <property type="entry name" value="WH-like_DNA-bd_sf"/>
</dbReference>
<dbReference type="PANTHER" id="PTHR30419">
    <property type="entry name" value="HTH-TYPE TRANSCRIPTIONAL REGULATOR YBHD"/>
    <property type="match status" value="1"/>
</dbReference>
<gene>
    <name evidence="6" type="ORF">ACFPP7_19550</name>
</gene>
<dbReference type="InterPro" id="IPR000847">
    <property type="entry name" value="LysR_HTH_N"/>
</dbReference>
<accession>A0ABW0QK53</accession>
<keyword evidence="4" id="KW-0804">Transcription</keyword>
<dbReference type="InterPro" id="IPR005119">
    <property type="entry name" value="LysR_subst-bd"/>
</dbReference>
<sequence length="301" mass="32794">MRDLDMTTLRLFAAVCETRSIARAAEQAHIVGSAISKRLAQLEDTVGTPLLIRRRRGVEPTPAGESLLEHARTMLASADRIERDMAAYAQGVRGQVRILATASVMAESLADDVAAFLQAPAHHDIQVNMEERVSPDVIRGIKEGVASVGICWDAADLTGLQSRSYRTDHLAIVVHPSHPLAVHETLRFEQTLDYEHVSLPVHSAVQVMLQRAAALLGKAIVHRVIVSNFEAALRVVRANLAISVVPHEVAEAYARTYGLRVLPLDEPWASRRFAICFRDEAGLSAAAQLLVNHLAVKGLPA</sequence>
<dbReference type="InterPro" id="IPR036390">
    <property type="entry name" value="WH_DNA-bd_sf"/>
</dbReference>
<dbReference type="EMBL" id="JBHSMX010000062">
    <property type="protein sequence ID" value="MFC5523089.1"/>
    <property type="molecule type" value="Genomic_DNA"/>
</dbReference>
<protein>
    <submittedName>
        <fullName evidence="6">LysR family transcriptional regulator</fullName>
    </submittedName>
</protein>
<name>A0ABW0QK53_9BURK</name>
<dbReference type="Pfam" id="PF03466">
    <property type="entry name" value="LysR_substrate"/>
    <property type="match status" value="1"/>
</dbReference>
<keyword evidence="7" id="KW-1185">Reference proteome</keyword>
<dbReference type="InterPro" id="IPR050950">
    <property type="entry name" value="HTH-type_LysR_regulators"/>
</dbReference>
<dbReference type="PANTHER" id="PTHR30419:SF2">
    <property type="entry name" value="LYSR FAMILY TRANSCRIPTIONAL REGULATOR"/>
    <property type="match status" value="1"/>
</dbReference>
<dbReference type="Gene3D" id="1.10.10.10">
    <property type="entry name" value="Winged helix-like DNA-binding domain superfamily/Winged helix DNA-binding domain"/>
    <property type="match status" value="1"/>
</dbReference>
<dbReference type="SUPFAM" id="SSF46785">
    <property type="entry name" value="Winged helix' DNA-binding domain"/>
    <property type="match status" value="1"/>
</dbReference>
<evidence type="ECO:0000256" key="1">
    <source>
        <dbReference type="ARBA" id="ARBA00009437"/>
    </source>
</evidence>
<evidence type="ECO:0000256" key="4">
    <source>
        <dbReference type="ARBA" id="ARBA00023163"/>
    </source>
</evidence>
<dbReference type="RefSeq" id="WP_068834996.1">
    <property type="nucleotide sequence ID" value="NZ_JBHSMX010000062.1"/>
</dbReference>
<dbReference type="Gene3D" id="3.40.190.290">
    <property type="match status" value="1"/>
</dbReference>
<keyword evidence="2" id="KW-0805">Transcription regulation</keyword>
<keyword evidence="3" id="KW-0238">DNA-binding</keyword>